<evidence type="ECO:0000313" key="1">
    <source>
        <dbReference type="EMBL" id="TEB08185.1"/>
    </source>
</evidence>
<comment type="caution">
    <text evidence="1">The sequence shown here is derived from an EMBL/GenBank/DDBJ whole genome shotgun (WGS) entry which is preliminary data.</text>
</comment>
<keyword evidence="2" id="KW-1185">Reference proteome</keyword>
<sequence>MANKMECHIVYAKTRAEADIIAVYFNHQGIPTEVKKDNIFGYTILTNKEHQFKAQLIYLSRLNAK</sequence>
<evidence type="ECO:0008006" key="3">
    <source>
        <dbReference type="Google" id="ProtNLM"/>
    </source>
</evidence>
<evidence type="ECO:0000313" key="2">
    <source>
        <dbReference type="Proteomes" id="UP000298324"/>
    </source>
</evidence>
<dbReference type="RefSeq" id="WP_134219360.1">
    <property type="nucleotide sequence ID" value="NZ_QFGA01000001.1"/>
</dbReference>
<organism evidence="1 2">
    <name type="scientific">Pelotomaculum schinkii</name>
    <dbReference type="NCBI Taxonomy" id="78350"/>
    <lineage>
        <taxon>Bacteria</taxon>
        <taxon>Bacillati</taxon>
        <taxon>Bacillota</taxon>
        <taxon>Clostridia</taxon>
        <taxon>Eubacteriales</taxon>
        <taxon>Desulfotomaculaceae</taxon>
        <taxon>Pelotomaculum</taxon>
    </lineage>
</organism>
<name>A0A4Y7RGP1_9FIRM</name>
<dbReference type="EMBL" id="QFGA01000001">
    <property type="protein sequence ID" value="TEB08185.1"/>
    <property type="molecule type" value="Genomic_DNA"/>
</dbReference>
<dbReference type="Proteomes" id="UP000298324">
    <property type="component" value="Unassembled WGS sequence"/>
</dbReference>
<dbReference type="AlphaFoldDB" id="A0A4Y7RGP1"/>
<reference evidence="1 2" key="1">
    <citation type="journal article" date="2018" name="Environ. Microbiol.">
        <title>Novel energy conservation strategies and behaviour of Pelotomaculum schinkii driving syntrophic propionate catabolism.</title>
        <authorList>
            <person name="Hidalgo-Ahumada C.A.P."/>
            <person name="Nobu M.K."/>
            <person name="Narihiro T."/>
            <person name="Tamaki H."/>
            <person name="Liu W.T."/>
            <person name="Kamagata Y."/>
            <person name="Stams A.J.M."/>
            <person name="Imachi H."/>
            <person name="Sousa D.Z."/>
        </authorList>
    </citation>
    <scope>NUCLEOTIDE SEQUENCE [LARGE SCALE GENOMIC DNA]</scope>
    <source>
        <strain evidence="1 2">HH</strain>
    </source>
</reference>
<proteinExistence type="predicted"/>
<protein>
    <recommendedName>
        <fullName evidence="3">DUF2007 domain-containing protein</fullName>
    </recommendedName>
</protein>
<gene>
    <name evidence="1" type="ORF">Psch_01740</name>
</gene>
<accession>A0A4Y7RGP1</accession>